<dbReference type="SUPFAM" id="SSF52374">
    <property type="entry name" value="Nucleotidylyl transferase"/>
    <property type="match status" value="1"/>
</dbReference>
<evidence type="ECO:0000256" key="3">
    <source>
        <dbReference type="ARBA" id="ARBA00022598"/>
    </source>
</evidence>
<dbReference type="EMBL" id="JAPDRN010000034">
    <property type="protein sequence ID" value="KAJ9635300.1"/>
    <property type="molecule type" value="Genomic_DNA"/>
</dbReference>
<dbReference type="EC" id="6.1.1.19" evidence="2"/>
<dbReference type="InterPro" id="IPR036695">
    <property type="entry name" value="Arg-tRNA-synth_N_sf"/>
</dbReference>
<dbReference type="SUPFAM" id="SSF47323">
    <property type="entry name" value="Anticodon-binding domain of a subclass of class I aminoacyl-tRNA synthetases"/>
    <property type="match status" value="1"/>
</dbReference>
<evidence type="ECO:0000256" key="5">
    <source>
        <dbReference type="ARBA" id="ARBA00022840"/>
    </source>
</evidence>
<comment type="catalytic activity">
    <reaction evidence="8">
        <text>tRNA(Arg) + L-arginine + ATP = L-arginyl-tRNA(Arg) + AMP + diphosphate</text>
        <dbReference type="Rhea" id="RHEA:20301"/>
        <dbReference type="Rhea" id="RHEA-COMP:9658"/>
        <dbReference type="Rhea" id="RHEA-COMP:9673"/>
        <dbReference type="ChEBI" id="CHEBI:30616"/>
        <dbReference type="ChEBI" id="CHEBI:32682"/>
        <dbReference type="ChEBI" id="CHEBI:33019"/>
        <dbReference type="ChEBI" id="CHEBI:78442"/>
        <dbReference type="ChEBI" id="CHEBI:78513"/>
        <dbReference type="ChEBI" id="CHEBI:456215"/>
        <dbReference type="EC" id="6.1.1.19"/>
    </reaction>
</comment>
<evidence type="ECO:0000256" key="1">
    <source>
        <dbReference type="ARBA" id="ARBA00005594"/>
    </source>
</evidence>
<evidence type="ECO:0000313" key="11">
    <source>
        <dbReference type="EMBL" id="KAJ9635300.1"/>
    </source>
</evidence>
<feature type="compositionally biased region" description="Basic and acidic residues" evidence="9">
    <location>
        <begin position="1217"/>
        <end position="1234"/>
    </location>
</feature>
<keyword evidence="4" id="KW-0547">Nucleotide-binding</keyword>
<evidence type="ECO:0000313" key="12">
    <source>
        <dbReference type="Proteomes" id="UP001172681"/>
    </source>
</evidence>
<dbReference type="PANTHER" id="PTHR11956">
    <property type="entry name" value="ARGINYL-TRNA SYNTHETASE"/>
    <property type="match status" value="1"/>
</dbReference>
<feature type="region of interest" description="Disordered" evidence="9">
    <location>
        <begin position="1183"/>
        <end position="1298"/>
    </location>
</feature>
<feature type="compositionally biased region" description="Basic and acidic residues" evidence="9">
    <location>
        <begin position="1256"/>
        <end position="1290"/>
    </location>
</feature>
<feature type="compositionally biased region" description="Polar residues" evidence="9">
    <location>
        <begin position="1236"/>
        <end position="1251"/>
    </location>
</feature>
<dbReference type="GO" id="GO:0005524">
    <property type="term" value="F:ATP binding"/>
    <property type="evidence" value="ECO:0007669"/>
    <property type="project" value="UniProtKB-KW"/>
</dbReference>
<name>A0AA39CZI7_9EURO</name>
<evidence type="ECO:0000259" key="10">
    <source>
        <dbReference type="SMART" id="SM00836"/>
    </source>
</evidence>
<dbReference type="GO" id="GO:0032543">
    <property type="term" value="P:mitochondrial translation"/>
    <property type="evidence" value="ECO:0007669"/>
    <property type="project" value="TreeGrafter"/>
</dbReference>
<dbReference type="Pfam" id="PF00750">
    <property type="entry name" value="tRNA-synt_1d"/>
    <property type="match status" value="1"/>
</dbReference>
<dbReference type="GO" id="GO:0005739">
    <property type="term" value="C:mitochondrion"/>
    <property type="evidence" value="ECO:0007669"/>
    <property type="project" value="TreeGrafter"/>
</dbReference>
<feature type="compositionally biased region" description="Polar residues" evidence="9">
    <location>
        <begin position="1184"/>
        <end position="1200"/>
    </location>
</feature>
<evidence type="ECO:0000256" key="7">
    <source>
        <dbReference type="ARBA" id="ARBA00023146"/>
    </source>
</evidence>
<feature type="domain" description="DALR anticodon binding" evidence="10">
    <location>
        <begin position="1043"/>
        <end position="1149"/>
    </location>
</feature>
<dbReference type="Proteomes" id="UP001172681">
    <property type="component" value="Unassembled WGS sequence"/>
</dbReference>
<dbReference type="InterPro" id="IPR009080">
    <property type="entry name" value="tRNAsynth_Ia_anticodon-bd"/>
</dbReference>
<dbReference type="PRINTS" id="PR01038">
    <property type="entry name" value="TRNASYNTHARG"/>
</dbReference>
<dbReference type="PANTHER" id="PTHR11956:SF11">
    <property type="entry name" value="ARGININE--TRNA LIGASE, MITOCHONDRIAL-RELATED"/>
    <property type="match status" value="1"/>
</dbReference>
<proteinExistence type="inferred from homology"/>
<dbReference type="InterPro" id="IPR014729">
    <property type="entry name" value="Rossmann-like_a/b/a_fold"/>
</dbReference>
<evidence type="ECO:0000256" key="2">
    <source>
        <dbReference type="ARBA" id="ARBA00012837"/>
    </source>
</evidence>
<evidence type="ECO:0000256" key="8">
    <source>
        <dbReference type="ARBA" id="ARBA00049339"/>
    </source>
</evidence>
<gene>
    <name evidence="11" type="ORF">H2204_005861</name>
</gene>
<dbReference type="Gene3D" id="1.10.730.10">
    <property type="entry name" value="Isoleucyl-tRNA Synthetase, Domain 1"/>
    <property type="match status" value="1"/>
</dbReference>
<accession>A0AA39CZI7</accession>
<dbReference type="SMART" id="SM00836">
    <property type="entry name" value="DALR_1"/>
    <property type="match status" value="1"/>
</dbReference>
<evidence type="ECO:0000256" key="6">
    <source>
        <dbReference type="ARBA" id="ARBA00022917"/>
    </source>
</evidence>
<dbReference type="GO" id="GO:0004814">
    <property type="term" value="F:arginine-tRNA ligase activity"/>
    <property type="evidence" value="ECO:0007669"/>
    <property type="project" value="UniProtKB-EC"/>
</dbReference>
<dbReference type="SUPFAM" id="SSF55190">
    <property type="entry name" value="Arginyl-tRNA synthetase (ArgRS), N-terminal 'additional' domain"/>
    <property type="match status" value="1"/>
</dbReference>
<keyword evidence="3" id="KW-0436">Ligase</keyword>
<dbReference type="Gene3D" id="3.40.50.620">
    <property type="entry name" value="HUPs"/>
    <property type="match status" value="1"/>
</dbReference>
<comment type="caution">
    <text evidence="11">The sequence shown here is derived from an EMBL/GenBank/DDBJ whole genome shotgun (WGS) entry which is preliminary data.</text>
</comment>
<organism evidence="11 12">
    <name type="scientific">Knufia peltigerae</name>
    <dbReference type="NCBI Taxonomy" id="1002370"/>
    <lineage>
        <taxon>Eukaryota</taxon>
        <taxon>Fungi</taxon>
        <taxon>Dikarya</taxon>
        <taxon>Ascomycota</taxon>
        <taxon>Pezizomycotina</taxon>
        <taxon>Eurotiomycetes</taxon>
        <taxon>Chaetothyriomycetidae</taxon>
        <taxon>Chaetothyriales</taxon>
        <taxon>Trichomeriaceae</taxon>
        <taxon>Knufia</taxon>
    </lineage>
</organism>
<sequence length="1298" mass="146843">MTECKDERTAGVSEDQALNDTITWRPEFSTRRPINGICDDENIPWIDVRDALWQDLDADEGAGEQSGETKRTALQAFMVDEELPDTLLVDEDIEEFFSGASLELLRAKVWRGPVLLRKAWVAEGTRNRFEASPEWLTAHDLYHKLIKPRFLSAAARSNSAIQRDPDLDIERRLIFINDPDKWDVHALAGTASYYQVGALRNTFLKYLDFDPSMEVTMTTRGWPVFEFSLHLPYYAWRCSPAPNKDARLDTSGRPLRKFRNVSMLNGKSGNAYLYEGQISFVLAGIDEWTYVGYCFVDTYFDGDDGEGAYKYNEDFGNGLHTNPVMYGLADRIQTTHQARDFFLRVFNARLKPIMQEWKVVVKKLGKSIRDSHDPENDLCDQIGTHTTEETTEQHADKIRAELTWIENTWPVLSDSHDKLKATLSAWDNFTRFKPIFQNMNPEDRTCQSFNALQANFYQLTCLEKQMNSLASKWKNRETQLRCKHTRHDMDVGAQQRKLAETSHQLAEVTKKMSLTMVSLFALDLAAVTTMATAASDGLSAALEAIESEASPPLFPLADIQHNPIDIYITRLAETLVGITGCDAQVALDSIQWPVEDWDLVVVLPRLRLEDIDSQNPAADLKQRFPPLSLFANPIPDGIQLRFLFAPITLARILISYILDRGNLYGRVPIDENADVESPSDSVKKLVVDFSSPNLGKEFDGNYLRSTIIGTYISSLYQSLGWDVHKMNFLGDWGRNIGLLAAGWERFGSEELFEADPLKHLVDVFSQIDTLVRTAEDDEKGAIAAEKEAFFRRMEDGDQDAVQLCRRFRDACVQQYAEQYARLNITFDEYSGESMVRHETIAEVESALRDHNAYRESEGAWIIDFESFGLRGLKTSIGRYSDGTTSYLLRDIAAAVERFNLLSFGKMIYVVTLKQDSHFREVIAALEIMGYTDLASKLLHVNYGKFHGISRHEDSKGLQLKDIIDQCQSTVDDFLAANPEDFGELRNDTDASISGHLTAIGLMAQELSIRRGATFNYDPHKMGDLDSHSGLSLHYWFTQIDRRLQGVTIDRAELESADYTMFEDEEYFDVLRVLIHFPGMVKTSIKNLESSAILNYLYRLTDVISTIFNKKKDKAGESSTQNMAKLAFFECIRQTLSNGMAMLGMVPLRIGQAGIIQPIGHGESNEQDSFVPEYDVTNIHDEPAQSLNDGVVSNQPEQGQVGSAVESAEAPVTEPTEDSDHVDQEEQSEEAKASEPIRQTEQIEPTEQTGQIENAEETDRSDQVIHIEQTEQIEEAQKDQTVEADHDENHAQVEPNIDD</sequence>
<dbReference type="InterPro" id="IPR001278">
    <property type="entry name" value="Arg-tRNA-ligase"/>
</dbReference>
<reference evidence="11" key="1">
    <citation type="submission" date="2022-10" db="EMBL/GenBank/DDBJ databases">
        <title>Culturing micro-colonial fungi from biological soil crusts in the Mojave desert and describing Neophaeococcomyces mojavensis, and introducing the new genera and species Taxawa tesnikishii.</title>
        <authorList>
            <person name="Kurbessoian T."/>
            <person name="Stajich J.E."/>
        </authorList>
    </citation>
    <scope>NUCLEOTIDE SEQUENCE</scope>
    <source>
        <strain evidence="11">TK_35</strain>
    </source>
</reference>
<dbReference type="InterPro" id="IPR008909">
    <property type="entry name" value="DALR_anticod-bd"/>
</dbReference>
<keyword evidence="7" id="KW-0030">Aminoacyl-tRNA synthetase</keyword>
<keyword evidence="5" id="KW-0067">ATP-binding</keyword>
<dbReference type="Gene3D" id="3.30.1360.70">
    <property type="entry name" value="Arginyl tRNA synthetase N-terminal domain"/>
    <property type="match status" value="1"/>
</dbReference>
<protein>
    <recommendedName>
        <fullName evidence="2">arginine--tRNA ligase</fullName>
        <ecNumber evidence="2">6.1.1.19</ecNumber>
    </recommendedName>
</protein>
<comment type="similarity">
    <text evidence="1">Belongs to the class-I aminoacyl-tRNA synthetase family.</text>
</comment>
<dbReference type="InterPro" id="IPR035684">
    <property type="entry name" value="ArgRS_core"/>
</dbReference>
<dbReference type="GO" id="GO:0006420">
    <property type="term" value="P:arginyl-tRNA aminoacylation"/>
    <property type="evidence" value="ECO:0007669"/>
    <property type="project" value="InterPro"/>
</dbReference>
<evidence type="ECO:0000256" key="4">
    <source>
        <dbReference type="ARBA" id="ARBA00022741"/>
    </source>
</evidence>
<keyword evidence="6" id="KW-0648">Protein biosynthesis</keyword>
<evidence type="ECO:0000256" key="9">
    <source>
        <dbReference type="SAM" id="MobiDB-lite"/>
    </source>
</evidence>
<dbReference type="Pfam" id="PF05746">
    <property type="entry name" value="DALR_1"/>
    <property type="match status" value="1"/>
</dbReference>
<keyword evidence="12" id="KW-1185">Reference proteome</keyword>